<reference evidence="2 3" key="1">
    <citation type="submission" date="2021-06" db="EMBL/GenBank/DDBJ databases">
        <title>Genome-based taxonomic framework of Microbacterium strains isolated from marine environment, the description of four new species and reclassification of four preexisting species.</title>
        <authorList>
            <person name="Lee S.D."/>
            <person name="Kim S.-M."/>
            <person name="Byeon Y.-S."/>
            <person name="Yang H.L."/>
            <person name="Kim I.S."/>
        </authorList>
    </citation>
    <scope>NUCLEOTIDE SEQUENCE [LARGE SCALE GENOMIC DNA]</scope>
    <source>
        <strain evidence="2 3">KACC 14465</strain>
    </source>
</reference>
<keyword evidence="3" id="KW-1185">Reference proteome</keyword>
<name>A0ABY7XNL5_MICLT</name>
<evidence type="ECO:0000259" key="1">
    <source>
        <dbReference type="PROSITE" id="PS50075"/>
    </source>
</evidence>
<dbReference type="InterPro" id="IPR009081">
    <property type="entry name" value="PP-bd_ACP"/>
</dbReference>
<gene>
    <name evidence="2" type="ORF">KV395_10990</name>
</gene>
<dbReference type="EMBL" id="CP078075">
    <property type="protein sequence ID" value="WDM43738.1"/>
    <property type="molecule type" value="Genomic_DNA"/>
</dbReference>
<proteinExistence type="predicted"/>
<dbReference type="Proteomes" id="UP001215097">
    <property type="component" value="Chromosome"/>
</dbReference>
<dbReference type="Pfam" id="PF00550">
    <property type="entry name" value="PP-binding"/>
    <property type="match status" value="1"/>
</dbReference>
<organism evidence="2 3">
    <name type="scientific">Microbacterium luteolum</name>
    <name type="common">Aureobacterium luteolum</name>
    <dbReference type="NCBI Taxonomy" id="69367"/>
    <lineage>
        <taxon>Bacteria</taxon>
        <taxon>Bacillati</taxon>
        <taxon>Actinomycetota</taxon>
        <taxon>Actinomycetes</taxon>
        <taxon>Micrococcales</taxon>
        <taxon>Microbacteriaceae</taxon>
        <taxon>Microbacterium</taxon>
    </lineage>
</organism>
<dbReference type="SUPFAM" id="SSF47336">
    <property type="entry name" value="ACP-like"/>
    <property type="match status" value="1"/>
</dbReference>
<feature type="domain" description="Carrier" evidence="1">
    <location>
        <begin position="1"/>
        <end position="74"/>
    </location>
</feature>
<evidence type="ECO:0000313" key="2">
    <source>
        <dbReference type="EMBL" id="WDM43738.1"/>
    </source>
</evidence>
<protein>
    <submittedName>
        <fullName evidence="2">Acyl carrier protein</fullName>
    </submittedName>
</protein>
<sequence>MDEKALIELVADILQVDASQVALDDDLKDAGWDSLANVEFIANVDETVGVTVDADELSNAATVRDLHALVSAGSTDAA</sequence>
<dbReference type="InterPro" id="IPR036736">
    <property type="entry name" value="ACP-like_sf"/>
</dbReference>
<evidence type="ECO:0000313" key="3">
    <source>
        <dbReference type="Proteomes" id="UP001215097"/>
    </source>
</evidence>
<dbReference type="Gene3D" id="1.10.1200.10">
    <property type="entry name" value="ACP-like"/>
    <property type="match status" value="1"/>
</dbReference>
<dbReference type="RefSeq" id="WP_282213866.1">
    <property type="nucleotide sequence ID" value="NZ_BAAAUN010000001.1"/>
</dbReference>
<dbReference type="PROSITE" id="PS50075">
    <property type="entry name" value="CARRIER"/>
    <property type="match status" value="1"/>
</dbReference>
<accession>A0ABY7XNL5</accession>